<evidence type="ECO:0000313" key="3">
    <source>
        <dbReference type="Proteomes" id="UP001172102"/>
    </source>
</evidence>
<feature type="compositionally biased region" description="Basic residues" evidence="1">
    <location>
        <begin position="1178"/>
        <end position="1192"/>
    </location>
</feature>
<name>A0AA40BAN5_9PEZI</name>
<evidence type="ECO:0000313" key="2">
    <source>
        <dbReference type="EMBL" id="KAK0730767.1"/>
    </source>
</evidence>
<feature type="compositionally biased region" description="Polar residues" evidence="1">
    <location>
        <begin position="732"/>
        <end position="756"/>
    </location>
</feature>
<feature type="compositionally biased region" description="Basic and acidic residues" evidence="1">
    <location>
        <begin position="758"/>
        <end position="779"/>
    </location>
</feature>
<dbReference type="Proteomes" id="UP001172102">
    <property type="component" value="Unassembled WGS sequence"/>
</dbReference>
<feature type="compositionally biased region" description="Low complexity" evidence="1">
    <location>
        <begin position="1"/>
        <end position="24"/>
    </location>
</feature>
<dbReference type="EMBL" id="JAUKUA010000001">
    <property type="protein sequence ID" value="KAK0730767.1"/>
    <property type="molecule type" value="Genomic_DNA"/>
</dbReference>
<feature type="region of interest" description="Disordered" evidence="1">
    <location>
        <begin position="1036"/>
        <end position="1192"/>
    </location>
</feature>
<feature type="compositionally biased region" description="Basic and acidic residues" evidence="1">
    <location>
        <begin position="948"/>
        <end position="957"/>
    </location>
</feature>
<proteinExistence type="predicted"/>
<feature type="region of interest" description="Disordered" evidence="1">
    <location>
        <begin position="43"/>
        <end position="183"/>
    </location>
</feature>
<feature type="compositionally biased region" description="Acidic residues" evidence="1">
    <location>
        <begin position="958"/>
        <end position="973"/>
    </location>
</feature>
<feature type="compositionally biased region" description="Polar residues" evidence="1">
    <location>
        <begin position="57"/>
        <end position="69"/>
    </location>
</feature>
<sequence length="1192" mass="132663">MSHSYRSTIASGSSRSARSVYSASTLVDQDEYRKTLEAGWSDSMPQQLARKHAARNFPSTLSQNPQVGSHTGGLDMPHKALVHRPSPPIRDQLNSERYVEPFGPRAPRGLTFGEESSPPLPPPPRDYDSYHRHGPAQTQVQWPVEGSKEIPRPSARNNIREEPPRHHRGPSVEPEGHGRRVDAVYDPSKAAKDITVRLEMPIEEDFEPDLEEFCRLRRLGRFRDAEKQFRKNLEDLSSSPYILVQYAEMLLASGNYKAFSILAGRPDTTRTLLEHPLDHRDLQKLVTNFKLLELLSQLGYPNYKANFASLKNSLRSVPEEISPARLMGSTEIQILSLGLRVVHYGESTSQEPSEVDSMLELATASCEWQDLYHELLCEERIWDLRDFLVAAIPLFGWQETLVQAFGTGNFTKALGIIDKDWNRGGYDESMTLGLLDLFTSLILLDPSADATDHRTSLLLEHAKQLAMLAQQGDPENMRTRPFIQWILAKSLVEMNQAPERPDGLGLEEYPGLLIKYGEGVQLPVFVPRQHSDRPDWDMFFARSDPIQRHALEIAANAAEYIGDYALQALALKLLILQTQKPKALMDKLGNLQLEVQNDKEGYLATCLSRYLLLGEPGDKEDLLSDFQQLDDATDGYLQYGIDASLLWARTMIEFYLERPDIEIDEGNDSDGYMTNGLEERCKADFRIYGTRLPAYIVRFIRINYRLHVPQRGRAVSFDPPREDRHPRDPEGSDSSGSFSRRTRPQQSNPLQPSTITPRYDERRSFEEADDRAQTGEPETRAYGMGHAGLASPVPNVTPSVRSPPVHGRRYEPMPESAYDAEAAAQLSRMRGRFHHVHQASLAPSFSPGHYFPVAGWPPTWKEDAERLERMRDPQPPSYYYRSQPAAAAGVPGVIDDDMWEAFLSPEQEGSIGGKTSDEAEREAATPNGNARHKDVRGHSSANNLGGDSRNDDISHDSEDGDGDGDEDDCEGNDDGDRRGVGSISPHIGLEDGVPHLNFPPSLLEDNTMMVVLQNKEDPQQSRAYFVEKGGVVEAAVDVTNNTDRHQSQSRPHSKHSTTRQPRPPSPPPLSRKAAESEHKESDSKVGESSGTGKTGAEPGPSTTNTSKEKDKAIATEGQPALTHSPTRLDTSAARWGIGDSGGDHGKPKKAAVNDGDEDEDGDGQSSVGAVFGDEKSSRGRKHGQHGRRQHTA</sequence>
<evidence type="ECO:0000256" key="1">
    <source>
        <dbReference type="SAM" id="MobiDB-lite"/>
    </source>
</evidence>
<gene>
    <name evidence="2" type="ORF">B0H67DRAFT_548653</name>
</gene>
<dbReference type="AlphaFoldDB" id="A0AA40BAN5"/>
<reference evidence="2" key="1">
    <citation type="submission" date="2023-06" db="EMBL/GenBank/DDBJ databases">
        <title>Genome-scale phylogeny and comparative genomics of the fungal order Sordariales.</title>
        <authorList>
            <consortium name="Lawrence Berkeley National Laboratory"/>
            <person name="Hensen N."/>
            <person name="Bonometti L."/>
            <person name="Westerberg I."/>
            <person name="Brannstrom I.O."/>
            <person name="Guillou S."/>
            <person name="Cros-Aarteil S."/>
            <person name="Calhoun S."/>
            <person name="Haridas S."/>
            <person name="Kuo A."/>
            <person name="Mondo S."/>
            <person name="Pangilinan J."/>
            <person name="Riley R."/>
            <person name="Labutti K."/>
            <person name="Andreopoulos B."/>
            <person name="Lipzen A."/>
            <person name="Chen C."/>
            <person name="Yanf M."/>
            <person name="Daum C."/>
            <person name="Ng V."/>
            <person name="Clum A."/>
            <person name="Steindorff A."/>
            <person name="Ohm R."/>
            <person name="Martin F."/>
            <person name="Silar P."/>
            <person name="Natvig D."/>
            <person name="Lalanne C."/>
            <person name="Gautier V."/>
            <person name="Ament-Velasquez S.L."/>
            <person name="Kruys A."/>
            <person name="Hutchinson M.I."/>
            <person name="Powell A.J."/>
            <person name="Barry K."/>
            <person name="Miller A.N."/>
            <person name="Grigoriev I.V."/>
            <person name="Debuchy R."/>
            <person name="Gladieux P."/>
            <person name="Thoren M.H."/>
            <person name="Johannesson H."/>
        </authorList>
    </citation>
    <scope>NUCLEOTIDE SEQUENCE</scope>
    <source>
        <strain evidence="2">SMH4607-1</strain>
    </source>
</reference>
<feature type="compositionally biased region" description="Basic and acidic residues" evidence="1">
    <location>
        <begin position="174"/>
        <end position="183"/>
    </location>
</feature>
<feature type="compositionally biased region" description="Basic and acidic residues" evidence="1">
    <location>
        <begin position="719"/>
        <end position="730"/>
    </location>
</feature>
<accession>A0AA40BAN5</accession>
<feature type="compositionally biased region" description="Basic and acidic residues" evidence="1">
    <location>
        <begin position="1072"/>
        <end position="1085"/>
    </location>
</feature>
<keyword evidence="3" id="KW-1185">Reference proteome</keyword>
<organism evidence="2 3">
    <name type="scientific">Lasiosphaeris hirsuta</name>
    <dbReference type="NCBI Taxonomy" id="260670"/>
    <lineage>
        <taxon>Eukaryota</taxon>
        <taxon>Fungi</taxon>
        <taxon>Dikarya</taxon>
        <taxon>Ascomycota</taxon>
        <taxon>Pezizomycotina</taxon>
        <taxon>Sordariomycetes</taxon>
        <taxon>Sordariomycetidae</taxon>
        <taxon>Sordariales</taxon>
        <taxon>Lasiosphaeriaceae</taxon>
        <taxon>Lasiosphaeris</taxon>
    </lineage>
</organism>
<feature type="region of interest" description="Disordered" evidence="1">
    <location>
        <begin position="1"/>
        <end position="28"/>
    </location>
</feature>
<feature type="region of interest" description="Disordered" evidence="1">
    <location>
        <begin position="907"/>
        <end position="1001"/>
    </location>
</feature>
<protein>
    <submittedName>
        <fullName evidence="2">Uncharacterized protein</fullName>
    </submittedName>
</protein>
<comment type="caution">
    <text evidence="2">The sequence shown here is derived from an EMBL/GenBank/DDBJ whole genome shotgun (WGS) entry which is preliminary data.</text>
</comment>
<feature type="region of interest" description="Disordered" evidence="1">
    <location>
        <begin position="714"/>
        <end position="812"/>
    </location>
</feature>